<dbReference type="PANTHER" id="PTHR35480:SF1">
    <property type="entry name" value="MATERNAL EFFECT EMBRYO ARREST 22"/>
    <property type="match status" value="1"/>
</dbReference>
<feature type="region of interest" description="Disordered" evidence="2">
    <location>
        <begin position="50"/>
        <end position="80"/>
    </location>
</feature>
<reference evidence="4" key="1">
    <citation type="submission" date="2025-08" db="UniProtKB">
        <authorList>
            <consortium name="RefSeq"/>
        </authorList>
    </citation>
    <scope>IDENTIFICATION</scope>
</reference>
<keyword evidence="1" id="KW-0175">Coiled coil</keyword>
<protein>
    <submittedName>
        <fullName evidence="4">Myosin-16 isoform X1</fullName>
    </submittedName>
</protein>
<feature type="compositionally biased region" description="Polar residues" evidence="2">
    <location>
        <begin position="510"/>
        <end position="519"/>
    </location>
</feature>
<keyword evidence="3" id="KW-1185">Reference proteome</keyword>
<evidence type="ECO:0000313" key="3">
    <source>
        <dbReference type="Proteomes" id="UP001515500"/>
    </source>
</evidence>
<name>A0AB40BIW5_DIOCR</name>
<evidence type="ECO:0000313" key="4">
    <source>
        <dbReference type="RefSeq" id="XP_039127191.1"/>
    </source>
</evidence>
<evidence type="ECO:0000256" key="2">
    <source>
        <dbReference type="SAM" id="MobiDB-lite"/>
    </source>
</evidence>
<feature type="region of interest" description="Disordered" evidence="2">
    <location>
        <begin position="687"/>
        <end position="721"/>
    </location>
</feature>
<feature type="coiled-coil region" evidence="1">
    <location>
        <begin position="16"/>
        <end position="43"/>
    </location>
</feature>
<dbReference type="RefSeq" id="XP_039127191.1">
    <property type="nucleotide sequence ID" value="XM_039271257.1"/>
</dbReference>
<proteinExistence type="predicted"/>
<sequence length="1517" mass="170431">MAGDVVLDQSATNPCCAELKKKYKKLEKGRNALRQAVDLLEHETTKLITERDHFKKAYEDEQSGRQTKNDAQEQQSGIRHDLEKEIHDLRSKLSSYKESACTRSVEELQISISKGEMEIKRLKDLLEKEAKRADSEKKKADAENKKAEQAWNLLKMEKSSIEEQRSACSRSLEELQIGISKGEMEIKKLKDLLEKEKKRADLEKKKADAESKRAAEAWKLLKVEKSRIEDQRKIAETERKNADDAKRIAEIERNKAEEYRLCLERVQIETADIRDKSVADAIKKIEAQRQKASNEKKRADSERRKVEEQNRLVELERRKAIEQNACISRLSEQLDEEKRRREELEKMLKGTVPVQGACKNCLRFRDRKNKSDTDIEGADVKLLRQQLKLSKKQAKYAKKMAQHEKEKLSFIKHQLYLLKQDFIPFSCRLNLLDNHLSNCGKHTEAKKKIPEPSELPNFNLHNGLLACKPYNFNSQSDFGLINTCYKDSQNSSGLAREGIGNQLSRGSCTRPISGTNSEWESPVGDPFRKKSQSSAICSTTTSLSHKEFMGSQGRDALVVSASTNLAKNHSNLRTTIPEVTGEFAEMGVVVEKADRKHLERMLVSLDKGNKASERGSNHSRKKRKILDALETVKWLCSEDNDLRFKIRRELSSMRDLFSGEGRSCTNFCSQTIEKPKHLDAERIPLTKETDDPSMSKTYPCKSRKKQSCSPSQHQKQMRKFGKEGRPVDLLTENSVPVQKMRGSVHECRTEAIDAVSNDSAALLCFENLVSGDYMKLLNLDSDLDERRYREAVEVPLSPTLPEIDLNCFQLCGDDARYLVEGPSGSETEAHNSVAFLAPDVIKAEIELNALNPQVSKDREQLVDMDRDLHSSKEAGVNIASSRELIQHHSSARFSPSDLILIDKDIGSPRDNILNNSVKNASQVANGPDKAHGTIEGNVELHQSPSKVGSSLLHAGNAAQTRIHRDSDSDMVEEAALEVPVSSVDTCPQEETDRFVLKKDSMCLVVFSNTNNEGSLPKIFLALNTAANKNCTDPGANFYTRSILHALAFESDLLPQEKVSVFFSLLLHFTSGMTSASSTFVTNEEFFACCKSIANEMIRVISDEKGMPLFQDSCQLNILVNLIQDFLVMGKVLVCDKSHTQSVDSHNEFQCLEGRCLLFKDATYGQLVAGSILLASICAELDHISFLLETSYKIIRMCRRDTSWVLSVLHIFASVCGRKFFTQENYSSLLCAIGLVVSFLEGKQASVSKSTCFSGESDVGSSFLPCEECPFSTNASPKDKFMSSLLDVLHDHAMVAIRHPTPQNTVMNPVPEIPESVATYEHSPDVRQEFGSLITNCGTSCPLLKYKKQAADCSDLVTQENLCAFSDIVSLVELVAYYQSWEWTCDKIMPRLASITQSCVDDNFTAALCLLLGQLARHGVEACGYQHKGIAEVRQHLHIILTKCLGGKQSLPVQFAAVHSLINLLPVSFTEIRDLNLELMTEDAEQSDHIKLIRKWFSLLNKEHQSLSLNLFMSGQVP</sequence>
<evidence type="ECO:0000256" key="1">
    <source>
        <dbReference type="SAM" id="Coils"/>
    </source>
</evidence>
<dbReference type="GeneID" id="120263382"/>
<feature type="region of interest" description="Disordered" evidence="2">
    <location>
        <begin position="510"/>
        <end position="531"/>
    </location>
</feature>
<feature type="region of interest" description="Disordered" evidence="2">
    <location>
        <begin position="287"/>
        <end position="308"/>
    </location>
</feature>
<dbReference type="PANTHER" id="PTHR35480">
    <property type="entry name" value="MATERNAL EFFECT EMBRYO ARREST 22"/>
    <property type="match status" value="1"/>
</dbReference>
<feature type="compositionally biased region" description="Basic and acidic residues" evidence="2">
    <location>
        <begin position="50"/>
        <end position="71"/>
    </location>
</feature>
<gene>
    <name evidence="4" type="primary">LOC120263382</name>
</gene>
<organism evidence="3 4">
    <name type="scientific">Dioscorea cayennensis subsp. rotundata</name>
    <name type="common">White Guinea yam</name>
    <name type="synonym">Dioscorea rotundata</name>
    <dbReference type="NCBI Taxonomy" id="55577"/>
    <lineage>
        <taxon>Eukaryota</taxon>
        <taxon>Viridiplantae</taxon>
        <taxon>Streptophyta</taxon>
        <taxon>Embryophyta</taxon>
        <taxon>Tracheophyta</taxon>
        <taxon>Spermatophyta</taxon>
        <taxon>Magnoliopsida</taxon>
        <taxon>Liliopsida</taxon>
        <taxon>Dioscoreales</taxon>
        <taxon>Dioscoreaceae</taxon>
        <taxon>Dioscorea</taxon>
    </lineage>
</organism>
<dbReference type="Proteomes" id="UP001515500">
    <property type="component" value="Chromosome 6"/>
</dbReference>
<accession>A0AB40BIW5</accession>